<reference evidence="2 3" key="1">
    <citation type="journal article" date="2023" name="IScience">
        <title>Expanded male sex-determining region conserved during the evolution of homothallism in the green alga Volvox.</title>
        <authorList>
            <person name="Yamamoto K."/>
            <person name="Matsuzaki R."/>
            <person name="Mahakham W."/>
            <person name="Heman W."/>
            <person name="Sekimoto H."/>
            <person name="Kawachi M."/>
            <person name="Minakuchi Y."/>
            <person name="Toyoda A."/>
            <person name="Nozaki H."/>
        </authorList>
    </citation>
    <scope>NUCLEOTIDE SEQUENCE [LARGE SCALE GENOMIC DNA]</scope>
    <source>
        <strain evidence="2 3">NIES-4468</strain>
    </source>
</reference>
<evidence type="ECO:0000313" key="3">
    <source>
        <dbReference type="Proteomes" id="UP001165090"/>
    </source>
</evidence>
<organism evidence="2 3">
    <name type="scientific">Volvox africanus</name>
    <dbReference type="NCBI Taxonomy" id="51714"/>
    <lineage>
        <taxon>Eukaryota</taxon>
        <taxon>Viridiplantae</taxon>
        <taxon>Chlorophyta</taxon>
        <taxon>core chlorophytes</taxon>
        <taxon>Chlorophyceae</taxon>
        <taxon>CS clade</taxon>
        <taxon>Chlamydomonadales</taxon>
        <taxon>Volvocaceae</taxon>
        <taxon>Volvox</taxon>
    </lineage>
</organism>
<comment type="caution">
    <text evidence="2">The sequence shown here is derived from an EMBL/GenBank/DDBJ whole genome shotgun (WGS) entry which is preliminary data.</text>
</comment>
<feature type="non-terminal residue" evidence="2">
    <location>
        <position position="323"/>
    </location>
</feature>
<evidence type="ECO:0000313" key="2">
    <source>
        <dbReference type="EMBL" id="GLI69957.1"/>
    </source>
</evidence>
<dbReference type="EMBL" id="BSDZ01000089">
    <property type="protein sequence ID" value="GLI69957.1"/>
    <property type="molecule type" value="Genomic_DNA"/>
</dbReference>
<keyword evidence="3" id="KW-1185">Reference proteome</keyword>
<protein>
    <submittedName>
        <fullName evidence="2">Uncharacterized protein</fullName>
    </submittedName>
</protein>
<feature type="region of interest" description="Disordered" evidence="1">
    <location>
        <begin position="303"/>
        <end position="323"/>
    </location>
</feature>
<evidence type="ECO:0000256" key="1">
    <source>
        <dbReference type="SAM" id="MobiDB-lite"/>
    </source>
</evidence>
<feature type="compositionally biased region" description="Acidic residues" evidence="1">
    <location>
        <begin position="313"/>
        <end position="323"/>
    </location>
</feature>
<sequence length="323" mass="35665">RRQLGSVAAAATTATAGRSPSEIVPNSSAWCLDWDWDGDVRSVAAAVVPAAATEQAVACHYLEPLLAGVPPEHFSGQDLMQCDDGEVPDYKQQLYYHRRRLPPRRHAAGVEEGEHGYGARTDMGQEKAGHVIEQYVRRGRNWSGGGRDRVQPQLHEAMFLTDVHLPYYLMDLTRQRELRKLPQPPPSQPAGPRISLSKQQLQTPQQHQSRQEQEQPQLPQQEQQQQSQQHRKEAQEILQRSSPSLAAVEIEPAGQLQPAAAPTWGMSGDRKVAVRDTGRSAYAAGARVSGAWKHFTAGRSHLGAGFGTLRGDEEMEGLDAEDI</sequence>
<feature type="region of interest" description="Disordered" evidence="1">
    <location>
        <begin position="1"/>
        <end position="20"/>
    </location>
</feature>
<accession>A0ABQ5SJ25</accession>
<name>A0ABQ5SJ25_9CHLO</name>
<gene>
    <name evidence="2" type="ORF">VaNZ11_014699</name>
</gene>
<dbReference type="Proteomes" id="UP001165090">
    <property type="component" value="Unassembled WGS sequence"/>
</dbReference>
<feature type="region of interest" description="Disordered" evidence="1">
    <location>
        <begin position="180"/>
        <end position="242"/>
    </location>
</feature>
<proteinExistence type="predicted"/>
<feature type="compositionally biased region" description="Low complexity" evidence="1">
    <location>
        <begin position="214"/>
        <end position="228"/>
    </location>
</feature>
<feature type="non-terminal residue" evidence="2">
    <location>
        <position position="1"/>
    </location>
</feature>